<dbReference type="Gene3D" id="3.30.460.10">
    <property type="entry name" value="Beta Polymerase, domain 2"/>
    <property type="match status" value="1"/>
</dbReference>
<sequence length="116" mass="13002">MVSPGQQLAREIAHLTLNKKAFDVTVLDVRGLSTAADFFVIASGATDIQIRAIRRAIEEGLQPKGIKALHIEGEKTASWLLMDYVDVVVHIMQPRVRDYYNLEALWGDAPREEVKD</sequence>
<dbReference type="HAMAP" id="MF_01477">
    <property type="entry name" value="Iojap_RsfS"/>
    <property type="match status" value="1"/>
</dbReference>
<dbReference type="GO" id="GO:0005737">
    <property type="term" value="C:cytoplasm"/>
    <property type="evidence" value="ECO:0007669"/>
    <property type="project" value="UniProtKB-SubCell"/>
</dbReference>
<name>A0A1F5RER5_9BACT</name>
<gene>
    <name evidence="2" type="primary">rsfS</name>
    <name evidence="3" type="ORF">A2024_12000</name>
</gene>
<keyword evidence="2" id="KW-0963">Cytoplasm</keyword>
<dbReference type="GO" id="GO:0042256">
    <property type="term" value="P:cytosolic ribosome assembly"/>
    <property type="evidence" value="ECO:0007669"/>
    <property type="project" value="UniProtKB-UniRule"/>
</dbReference>
<proteinExistence type="inferred from homology"/>
<dbReference type="InterPro" id="IPR004394">
    <property type="entry name" value="Iojap/RsfS/C7orf30"/>
</dbReference>
<comment type="subcellular location">
    <subcellularLocation>
        <location evidence="2">Cytoplasm</location>
    </subcellularLocation>
</comment>
<evidence type="ECO:0000256" key="2">
    <source>
        <dbReference type="HAMAP-Rule" id="MF_01477"/>
    </source>
</evidence>
<accession>A0A1F5RER5</accession>
<dbReference type="AlphaFoldDB" id="A0A1F5RER5"/>
<comment type="similarity">
    <text evidence="1 2">Belongs to the Iojap/RsfS family.</text>
</comment>
<evidence type="ECO:0000313" key="3">
    <source>
        <dbReference type="EMBL" id="OGF12957.1"/>
    </source>
</evidence>
<evidence type="ECO:0000256" key="1">
    <source>
        <dbReference type="ARBA" id="ARBA00010574"/>
    </source>
</evidence>
<keyword evidence="2" id="KW-0678">Repressor</keyword>
<comment type="caution">
    <text evidence="3">The sequence shown here is derived from an EMBL/GenBank/DDBJ whole genome shotgun (WGS) entry which is preliminary data.</text>
</comment>
<dbReference type="Proteomes" id="UP000177230">
    <property type="component" value="Unassembled WGS sequence"/>
</dbReference>
<comment type="function">
    <text evidence="2">Functions as a ribosomal silencing factor. Interacts with ribosomal protein uL14 (rplN), blocking formation of intersubunit bridge B8. Prevents association of the 30S and 50S ribosomal subunits and the formation of functional ribosomes, thus repressing translation.</text>
</comment>
<keyword evidence="2" id="KW-0810">Translation regulation</keyword>
<dbReference type="GO" id="GO:0017148">
    <property type="term" value="P:negative regulation of translation"/>
    <property type="evidence" value="ECO:0007669"/>
    <property type="project" value="UniProtKB-UniRule"/>
</dbReference>
<evidence type="ECO:0000313" key="4">
    <source>
        <dbReference type="Proteomes" id="UP000177230"/>
    </source>
</evidence>
<dbReference type="PANTHER" id="PTHR21043">
    <property type="entry name" value="IOJAP SUPERFAMILY ORTHOLOG"/>
    <property type="match status" value="1"/>
</dbReference>
<reference evidence="3 4" key="1">
    <citation type="journal article" date="2016" name="Nat. Commun.">
        <title>Thousands of microbial genomes shed light on interconnected biogeochemical processes in an aquifer system.</title>
        <authorList>
            <person name="Anantharaman K."/>
            <person name="Brown C.T."/>
            <person name="Hug L.A."/>
            <person name="Sharon I."/>
            <person name="Castelle C.J."/>
            <person name="Probst A.J."/>
            <person name="Thomas B.C."/>
            <person name="Singh A."/>
            <person name="Wilkins M.J."/>
            <person name="Karaoz U."/>
            <person name="Brodie E.L."/>
            <person name="Williams K.H."/>
            <person name="Hubbard S.S."/>
            <person name="Banfield J.F."/>
        </authorList>
    </citation>
    <scope>NUCLEOTIDE SEQUENCE [LARGE SCALE GENOMIC DNA]</scope>
</reference>
<dbReference type="GO" id="GO:0090071">
    <property type="term" value="P:negative regulation of ribosome biogenesis"/>
    <property type="evidence" value="ECO:0007669"/>
    <property type="project" value="UniProtKB-UniRule"/>
</dbReference>
<comment type="subunit">
    <text evidence="2">Interacts with ribosomal protein uL14 (rplN).</text>
</comment>
<dbReference type="InterPro" id="IPR043519">
    <property type="entry name" value="NT_sf"/>
</dbReference>
<organism evidence="3 4">
    <name type="scientific">Candidatus Edwardsbacteria bacterium GWF2_54_11</name>
    <dbReference type="NCBI Taxonomy" id="1817851"/>
    <lineage>
        <taxon>Bacteria</taxon>
        <taxon>Candidatus Edwardsiibacteriota</taxon>
    </lineage>
</organism>
<dbReference type="SUPFAM" id="SSF81301">
    <property type="entry name" value="Nucleotidyltransferase"/>
    <property type="match status" value="1"/>
</dbReference>
<protein>
    <recommendedName>
        <fullName evidence="2">Ribosomal silencing factor RsfS</fullName>
    </recommendedName>
</protein>
<dbReference type="NCBIfam" id="TIGR00090">
    <property type="entry name" value="rsfS_iojap_ybeB"/>
    <property type="match status" value="1"/>
</dbReference>
<dbReference type="EMBL" id="MFFM01000028">
    <property type="protein sequence ID" value="OGF12957.1"/>
    <property type="molecule type" value="Genomic_DNA"/>
</dbReference>
<dbReference type="PANTHER" id="PTHR21043:SF0">
    <property type="entry name" value="MITOCHONDRIAL ASSEMBLY OF RIBOSOMAL LARGE SUBUNIT PROTEIN 1"/>
    <property type="match status" value="1"/>
</dbReference>
<dbReference type="GO" id="GO:0043023">
    <property type="term" value="F:ribosomal large subunit binding"/>
    <property type="evidence" value="ECO:0007669"/>
    <property type="project" value="TreeGrafter"/>
</dbReference>
<dbReference type="Pfam" id="PF02410">
    <property type="entry name" value="RsfS"/>
    <property type="match status" value="1"/>
</dbReference>